<feature type="binding site" evidence="11 16">
    <location>
        <position position="246"/>
    </location>
    <ligand>
        <name>Zn(2+)</name>
        <dbReference type="ChEBI" id="CHEBI:29105"/>
    </ligand>
</feature>
<dbReference type="HAMAP" id="MF_01024">
    <property type="entry name" value="HisD"/>
    <property type="match status" value="1"/>
</dbReference>
<dbReference type="Gene3D" id="3.40.50.1980">
    <property type="entry name" value="Nitrogenase molybdenum iron protein domain"/>
    <property type="match status" value="2"/>
</dbReference>
<dbReference type="PANTHER" id="PTHR21256">
    <property type="entry name" value="HISTIDINOL DEHYDROGENASE HDH"/>
    <property type="match status" value="1"/>
</dbReference>
<dbReference type="PROSITE" id="PS00611">
    <property type="entry name" value="HISOL_DEHYDROGENASE"/>
    <property type="match status" value="1"/>
</dbReference>
<dbReference type="InterPro" id="IPR022695">
    <property type="entry name" value="Histidinol_DH_monofunct"/>
</dbReference>
<dbReference type="Proteomes" id="UP000245657">
    <property type="component" value="Unassembled WGS sequence"/>
</dbReference>
<evidence type="ECO:0000256" key="17">
    <source>
        <dbReference type="RuleBase" id="RU004175"/>
    </source>
</evidence>
<feature type="binding site" evidence="11 15">
    <location>
        <position position="249"/>
    </location>
    <ligand>
        <name>substrate</name>
    </ligand>
</feature>
<keyword evidence="19" id="KW-1185">Reference proteome</keyword>
<evidence type="ECO:0000256" key="9">
    <source>
        <dbReference type="ARBA" id="ARBA00023102"/>
    </source>
</evidence>
<evidence type="ECO:0000256" key="12">
    <source>
        <dbReference type="PIRNR" id="PIRNR000099"/>
    </source>
</evidence>
<keyword evidence="6 11" id="KW-0479">Metal-binding</keyword>
<dbReference type="PRINTS" id="PR00083">
    <property type="entry name" value="HOLDHDRGNASE"/>
</dbReference>
<evidence type="ECO:0000256" key="16">
    <source>
        <dbReference type="PIRSR" id="PIRSR000099-4"/>
    </source>
</evidence>
<dbReference type="InterPro" id="IPR001692">
    <property type="entry name" value="Histidinol_DH_CS"/>
</dbReference>
<dbReference type="GO" id="GO:0004399">
    <property type="term" value="F:histidinol dehydrogenase activity"/>
    <property type="evidence" value="ECO:0007669"/>
    <property type="project" value="UniProtKB-UniRule"/>
</dbReference>
<feature type="binding site" evidence="11 15">
    <location>
        <position position="246"/>
    </location>
    <ligand>
        <name>substrate</name>
    </ligand>
</feature>
<dbReference type="GeneID" id="97547754"/>
<comment type="similarity">
    <text evidence="3 11 12 17">Belongs to the histidinol dehydrogenase family.</text>
</comment>
<proteinExistence type="inferred from homology"/>
<gene>
    <name evidence="11 18" type="primary">hisD</name>
    <name evidence="18" type="ORF">DK846_14100</name>
</gene>
<evidence type="ECO:0000256" key="1">
    <source>
        <dbReference type="ARBA" id="ARBA00003850"/>
    </source>
</evidence>
<feature type="active site" description="Proton acceptor" evidence="11 13">
    <location>
        <position position="314"/>
    </location>
</feature>
<evidence type="ECO:0000313" key="19">
    <source>
        <dbReference type="Proteomes" id="UP000245657"/>
    </source>
</evidence>
<keyword evidence="11 12" id="KW-0028">Amino-acid biosynthesis</keyword>
<evidence type="ECO:0000256" key="11">
    <source>
        <dbReference type="HAMAP-Rule" id="MF_01024"/>
    </source>
</evidence>
<sequence>MWTALTLDTWLSRQQATLTDVSGAVQNIIDEVAGRGDEALFDLCERFDKIRLDHLRVSEDEIDEAYESVDPEIVEALTEAFSRIWTFHELQRQKDLWFSGTEDGITLGVKTTPLERIGMYVPGGRAAYPSTVLMCAVPAQVAGVSEIICCTPPPANPLTLVAADVAGVTDIYTVGGAQAIAAMALGTDTIRPVQKIVGPGNAYVTAAKMMLRGRVEIDFPAGPSEIAIIADHTARPDFVAADILAQSEHDPQAASVLITTDPGLPEQVGDWIERLVEEAPRHEIIRQALGQSGYLIVDTIADAIASSDKIAPEHLSIQVQDPLPVLQKVRNAGSIFVGQYAPVACGDYASGTNHVLPTAGNAKLYSGLNVSHFTKTSTVQIISREGIDAIGDVVERLATAEGLHAHAISSRIRREI</sequence>
<reference evidence="18 19" key="1">
    <citation type="submission" date="2018-05" db="EMBL/GenBank/DDBJ databases">
        <title>Draft genome of Methanospirillum lacunae Ki8-1.</title>
        <authorList>
            <person name="Dueholm M.S."/>
            <person name="Nielsen P.H."/>
            <person name="Bakmann L.F."/>
            <person name="Otzen D.E."/>
        </authorList>
    </citation>
    <scope>NUCLEOTIDE SEQUENCE [LARGE SCALE GENOMIC DNA]</scope>
    <source>
        <strain evidence="18 19">Ki8-1</strain>
    </source>
</reference>
<feature type="binding site" evidence="11 15">
    <location>
        <position position="406"/>
    </location>
    <ligand>
        <name>substrate</name>
    </ligand>
</feature>
<feature type="binding site" evidence="11 14">
    <location>
        <position position="120"/>
    </location>
    <ligand>
        <name>NAD(+)</name>
        <dbReference type="ChEBI" id="CHEBI:57540"/>
    </ligand>
</feature>
<name>A0A2V2MWP1_9EURY</name>
<evidence type="ECO:0000256" key="8">
    <source>
        <dbReference type="ARBA" id="ARBA00023002"/>
    </source>
</evidence>
<evidence type="ECO:0000256" key="14">
    <source>
        <dbReference type="PIRSR" id="PIRSR000099-2"/>
    </source>
</evidence>
<feature type="binding site" evidence="11 15">
    <location>
        <position position="401"/>
    </location>
    <ligand>
        <name>substrate</name>
    </ligand>
</feature>
<feature type="binding site" evidence="11 15">
    <location>
        <position position="224"/>
    </location>
    <ligand>
        <name>substrate</name>
    </ligand>
</feature>
<dbReference type="Gene3D" id="1.20.5.1300">
    <property type="match status" value="1"/>
</dbReference>
<comment type="pathway">
    <text evidence="2 11 12">Amino-acid biosynthesis; L-histidine biosynthesis; L-histidine from 5-phospho-alpha-D-ribose 1-diphosphate: step 9/9.</text>
</comment>
<accession>A0A2V2MWP1</accession>
<feature type="binding site" evidence="11 16">
    <location>
        <position position="347"/>
    </location>
    <ligand>
        <name>Zn(2+)</name>
        <dbReference type="ChEBI" id="CHEBI:29105"/>
    </ligand>
</feature>
<dbReference type="InterPro" id="IPR012131">
    <property type="entry name" value="Hstdl_DH"/>
</dbReference>
<evidence type="ECO:0000256" key="6">
    <source>
        <dbReference type="ARBA" id="ARBA00022723"/>
    </source>
</evidence>
<evidence type="ECO:0000256" key="10">
    <source>
        <dbReference type="ARBA" id="ARBA00049489"/>
    </source>
</evidence>
<evidence type="ECO:0000256" key="7">
    <source>
        <dbReference type="ARBA" id="ARBA00022833"/>
    </source>
</evidence>
<dbReference type="Pfam" id="PF00815">
    <property type="entry name" value="Histidinol_dh"/>
    <property type="match status" value="1"/>
</dbReference>
<dbReference type="InterPro" id="IPR016161">
    <property type="entry name" value="Ald_DH/histidinol_DH"/>
</dbReference>
<feature type="binding site" evidence="11 15">
    <location>
        <position position="314"/>
    </location>
    <ligand>
        <name>substrate</name>
    </ligand>
</feature>
<keyword evidence="9 11" id="KW-0368">Histidine biosynthesis</keyword>
<evidence type="ECO:0000256" key="3">
    <source>
        <dbReference type="ARBA" id="ARBA00010178"/>
    </source>
</evidence>
<keyword evidence="11 12" id="KW-0520">NAD</keyword>
<feature type="active site" description="Proton acceptor" evidence="11 13">
    <location>
        <position position="313"/>
    </location>
</feature>
<evidence type="ECO:0000256" key="15">
    <source>
        <dbReference type="PIRSR" id="PIRSR000099-3"/>
    </source>
</evidence>
<keyword evidence="7 11" id="KW-0862">Zinc</keyword>
<dbReference type="PANTHER" id="PTHR21256:SF2">
    <property type="entry name" value="HISTIDINE BIOSYNTHESIS TRIFUNCTIONAL PROTEIN"/>
    <property type="match status" value="1"/>
</dbReference>
<feature type="binding site" evidence="11 16">
    <location>
        <position position="406"/>
    </location>
    <ligand>
        <name>Zn(2+)</name>
        <dbReference type="ChEBI" id="CHEBI:29105"/>
    </ligand>
</feature>
<dbReference type="EC" id="1.1.1.23" evidence="4 11"/>
<dbReference type="GO" id="GO:0005737">
    <property type="term" value="C:cytoplasm"/>
    <property type="evidence" value="ECO:0007669"/>
    <property type="project" value="TreeGrafter"/>
</dbReference>
<evidence type="ECO:0000256" key="2">
    <source>
        <dbReference type="ARBA" id="ARBA00004940"/>
    </source>
</evidence>
<evidence type="ECO:0000313" key="18">
    <source>
        <dbReference type="EMBL" id="PWR70650.1"/>
    </source>
</evidence>
<dbReference type="GO" id="GO:0051287">
    <property type="term" value="F:NAD binding"/>
    <property type="evidence" value="ECO:0007669"/>
    <property type="project" value="InterPro"/>
</dbReference>
<comment type="catalytic activity">
    <reaction evidence="10 11 12">
        <text>L-histidinol + 2 NAD(+) + H2O = L-histidine + 2 NADH + 3 H(+)</text>
        <dbReference type="Rhea" id="RHEA:20641"/>
        <dbReference type="ChEBI" id="CHEBI:15377"/>
        <dbReference type="ChEBI" id="CHEBI:15378"/>
        <dbReference type="ChEBI" id="CHEBI:57540"/>
        <dbReference type="ChEBI" id="CHEBI:57595"/>
        <dbReference type="ChEBI" id="CHEBI:57699"/>
        <dbReference type="ChEBI" id="CHEBI:57945"/>
        <dbReference type="EC" id="1.1.1.23"/>
    </reaction>
</comment>
<dbReference type="GO" id="GO:0000105">
    <property type="term" value="P:L-histidine biosynthetic process"/>
    <property type="evidence" value="ECO:0007669"/>
    <property type="project" value="UniProtKB-UniRule"/>
</dbReference>
<dbReference type="EMBL" id="QGMY01000011">
    <property type="protein sequence ID" value="PWR70650.1"/>
    <property type="molecule type" value="Genomic_DNA"/>
</dbReference>
<dbReference type="OrthoDB" id="36308at2157"/>
<protein>
    <recommendedName>
        <fullName evidence="5 11">Histidinol dehydrogenase</fullName>
        <shortName evidence="11 12">HDH</shortName>
        <ecNumber evidence="4 11">1.1.1.23</ecNumber>
    </recommendedName>
</protein>
<comment type="caution">
    <text evidence="18">The sequence shown here is derived from an EMBL/GenBank/DDBJ whole genome shotgun (WGS) entry which is preliminary data.</text>
</comment>
<dbReference type="CDD" id="cd06572">
    <property type="entry name" value="Histidinol_dh"/>
    <property type="match status" value="1"/>
</dbReference>
<evidence type="ECO:0000256" key="13">
    <source>
        <dbReference type="PIRSR" id="PIRSR000099-1"/>
    </source>
</evidence>
<evidence type="ECO:0000256" key="5">
    <source>
        <dbReference type="ARBA" id="ARBA00016531"/>
    </source>
</evidence>
<feature type="binding site" evidence="11 14">
    <location>
        <position position="178"/>
    </location>
    <ligand>
        <name>NAD(+)</name>
        <dbReference type="ChEBI" id="CHEBI:57540"/>
    </ligand>
</feature>
<feature type="binding site" evidence="11 16">
    <location>
        <position position="249"/>
    </location>
    <ligand>
        <name>Zn(2+)</name>
        <dbReference type="ChEBI" id="CHEBI:29105"/>
    </ligand>
</feature>
<feature type="binding site" evidence="11 15">
    <location>
        <position position="347"/>
    </location>
    <ligand>
        <name>substrate</name>
    </ligand>
</feature>
<comment type="function">
    <text evidence="1 11 12">Catalyzes the sequential NAD-dependent oxidations of L-histidinol to L-histidinaldehyde and then to L-histidine.</text>
</comment>
<dbReference type="FunFam" id="3.40.50.1980:FF:000001">
    <property type="entry name" value="Histidinol dehydrogenase"/>
    <property type="match status" value="1"/>
</dbReference>
<dbReference type="PIRSF" id="PIRSF000099">
    <property type="entry name" value="Histidinol_dh"/>
    <property type="match status" value="1"/>
</dbReference>
<dbReference type="GO" id="GO:0008270">
    <property type="term" value="F:zinc ion binding"/>
    <property type="evidence" value="ECO:0007669"/>
    <property type="project" value="UniProtKB-UniRule"/>
</dbReference>
<dbReference type="NCBIfam" id="TIGR00069">
    <property type="entry name" value="hisD"/>
    <property type="match status" value="1"/>
</dbReference>
<dbReference type="SUPFAM" id="SSF53720">
    <property type="entry name" value="ALDH-like"/>
    <property type="match status" value="1"/>
</dbReference>
<keyword evidence="8 11" id="KW-0560">Oxidoreductase</keyword>
<organism evidence="18 19">
    <name type="scientific">Methanospirillum lacunae</name>
    <dbReference type="NCBI Taxonomy" id="668570"/>
    <lineage>
        <taxon>Archaea</taxon>
        <taxon>Methanobacteriati</taxon>
        <taxon>Methanobacteriota</taxon>
        <taxon>Stenosarchaea group</taxon>
        <taxon>Methanomicrobia</taxon>
        <taxon>Methanomicrobiales</taxon>
        <taxon>Methanospirillaceae</taxon>
        <taxon>Methanospirillum</taxon>
    </lineage>
</organism>
<dbReference type="FunFam" id="3.40.50.1980:FF:000026">
    <property type="entry name" value="Histidinol dehydrogenase"/>
    <property type="match status" value="1"/>
</dbReference>
<comment type="cofactor">
    <cofactor evidence="11 16">
        <name>Zn(2+)</name>
        <dbReference type="ChEBI" id="CHEBI:29105"/>
    </cofactor>
    <text evidence="11 16">Binds 1 zinc ion per subunit.</text>
</comment>
<dbReference type="UniPathway" id="UPA00031">
    <property type="reaction ID" value="UER00014"/>
</dbReference>
<dbReference type="AlphaFoldDB" id="A0A2V2MWP1"/>
<evidence type="ECO:0000256" key="4">
    <source>
        <dbReference type="ARBA" id="ARBA00012965"/>
    </source>
</evidence>
<dbReference type="RefSeq" id="WP_109969763.1">
    <property type="nucleotide sequence ID" value="NZ_CP176093.1"/>
</dbReference>
<feature type="binding site" evidence="11 14">
    <location>
        <position position="201"/>
    </location>
    <ligand>
        <name>NAD(+)</name>
        <dbReference type="ChEBI" id="CHEBI:57540"/>
    </ligand>
</feature>